<organism evidence="10 11">
    <name type="scientific">Symbiodinium necroappetens</name>
    <dbReference type="NCBI Taxonomy" id="1628268"/>
    <lineage>
        <taxon>Eukaryota</taxon>
        <taxon>Sar</taxon>
        <taxon>Alveolata</taxon>
        <taxon>Dinophyceae</taxon>
        <taxon>Suessiales</taxon>
        <taxon>Symbiodiniaceae</taxon>
        <taxon>Symbiodinium</taxon>
    </lineage>
</organism>
<dbReference type="GO" id="GO:0015344">
    <property type="term" value="F:siderophore uptake transmembrane transporter activity"/>
    <property type="evidence" value="ECO:0007669"/>
    <property type="project" value="TreeGrafter"/>
</dbReference>
<name>A0A812UGC8_9DINO</name>
<evidence type="ECO:0000256" key="3">
    <source>
        <dbReference type="ARBA" id="ARBA00022692"/>
    </source>
</evidence>
<evidence type="ECO:0000259" key="8">
    <source>
        <dbReference type="Pfam" id="PF00593"/>
    </source>
</evidence>
<dbReference type="InterPro" id="IPR037066">
    <property type="entry name" value="Plug_dom_sf"/>
</dbReference>
<evidence type="ECO:0000256" key="4">
    <source>
        <dbReference type="ARBA" id="ARBA00023077"/>
    </source>
</evidence>
<keyword evidence="3" id="KW-0812">Transmembrane</keyword>
<dbReference type="GO" id="GO:0044718">
    <property type="term" value="P:siderophore transmembrane transport"/>
    <property type="evidence" value="ECO:0007669"/>
    <property type="project" value="TreeGrafter"/>
</dbReference>
<protein>
    <recommendedName>
        <fullName evidence="12">TonB-dependent receptor</fullName>
    </recommendedName>
</protein>
<dbReference type="EMBL" id="CAJNJA010026807">
    <property type="protein sequence ID" value="CAE7565314.1"/>
    <property type="molecule type" value="Genomic_DNA"/>
</dbReference>
<dbReference type="PANTHER" id="PTHR30069">
    <property type="entry name" value="TONB-DEPENDENT OUTER MEMBRANE RECEPTOR"/>
    <property type="match status" value="1"/>
</dbReference>
<feature type="domain" description="TonB-dependent receptor plug" evidence="9">
    <location>
        <begin position="17"/>
        <end position="118"/>
    </location>
</feature>
<dbReference type="InterPro" id="IPR036942">
    <property type="entry name" value="Beta-barrel_TonB_sf"/>
</dbReference>
<reference evidence="10" key="1">
    <citation type="submission" date="2021-02" db="EMBL/GenBank/DDBJ databases">
        <authorList>
            <person name="Dougan E. K."/>
            <person name="Rhodes N."/>
            <person name="Thang M."/>
            <person name="Chan C."/>
        </authorList>
    </citation>
    <scope>NUCLEOTIDE SEQUENCE</scope>
</reference>
<evidence type="ECO:0008006" key="12">
    <source>
        <dbReference type="Google" id="ProtNLM"/>
    </source>
</evidence>
<proteinExistence type="predicted"/>
<keyword evidence="2" id="KW-0813">Transport</keyword>
<dbReference type="SUPFAM" id="SSF56935">
    <property type="entry name" value="Porins"/>
    <property type="match status" value="1"/>
</dbReference>
<accession>A0A812UGC8</accession>
<evidence type="ECO:0000256" key="2">
    <source>
        <dbReference type="ARBA" id="ARBA00022448"/>
    </source>
</evidence>
<keyword evidence="5" id="KW-0472">Membrane</keyword>
<feature type="domain" description="TonB-dependent receptor-like beta-barrel" evidence="8">
    <location>
        <begin position="315"/>
        <end position="620"/>
    </location>
</feature>
<dbReference type="InterPro" id="IPR012910">
    <property type="entry name" value="Plug_dom"/>
</dbReference>
<dbReference type="Proteomes" id="UP000601435">
    <property type="component" value="Unassembled WGS sequence"/>
</dbReference>
<keyword evidence="6" id="KW-0998">Cell outer membrane</keyword>
<evidence type="ECO:0000256" key="1">
    <source>
        <dbReference type="ARBA" id="ARBA00004571"/>
    </source>
</evidence>
<dbReference type="Pfam" id="PF07715">
    <property type="entry name" value="Plug"/>
    <property type="match status" value="1"/>
</dbReference>
<evidence type="ECO:0000256" key="7">
    <source>
        <dbReference type="SAM" id="MobiDB-lite"/>
    </source>
</evidence>
<evidence type="ECO:0000256" key="6">
    <source>
        <dbReference type="ARBA" id="ARBA00023237"/>
    </source>
</evidence>
<keyword evidence="11" id="KW-1185">Reference proteome</keyword>
<sequence length="651" mass="70807">MEEIIVIAHPLSGEGLSQASKVLQGKELERKFAANIGATLAQEPGIHSAQFGNAVGRPVIHGLGGPRVRIMEDRIDTLDVSVTSADHAVSIEPFIADRIEVLKGSSTLLYGSGAIGGVVDVHTGRIPHNLTDQPISGGIESRYNDNTQGNTTAAKVNGSIGQVAWHLDGTWKDGDDYEIPGFAESARLRALEAEEEGEDGEEEARGTLPGSAFDAKSYAGGLAYIADWGLIGASVSRSDAEYGLPGGHGHAEEEGGEEEAEGTPLLDMEQTRTDVELAIKDPFANFTSLNLRLGVNDYEHKEIEPSGEVGSVFTNKAWELRGELIYEQARWKGAFGLQHTDREFSAVGEEAFVPPVDTTDTGLFWVGEREFENFSLETGVRIGRVEHKPSVGPDQDFTPFATSIGLVIPFSDGWTLGLLADYSSRAPVAEELYSNGPHLVTNAFELGDPDLDSEKAANLSATLSYRADTWSLSATTYYTRFSDFIYEQSNGDIEDGLPVFIFQQEDATFAGVDLEVSARVAQWDNGELMLRGMFDWVDAEVDVSGNDNLPRIPPLRYGLGVETTFGLITASLDYLNVNRQNDVSQRELVTDSYNDLRAYVGMEIPVADGSLNLFVNGKNLTDDEQRYHTSFIKDFAPAPGRTIEAGVRFIF</sequence>
<comment type="subcellular location">
    <subcellularLocation>
        <location evidence="1">Cell outer membrane</location>
        <topology evidence="1">Multi-pass membrane protein</topology>
    </subcellularLocation>
</comment>
<evidence type="ECO:0000313" key="11">
    <source>
        <dbReference type="Proteomes" id="UP000601435"/>
    </source>
</evidence>
<evidence type="ECO:0000259" key="9">
    <source>
        <dbReference type="Pfam" id="PF07715"/>
    </source>
</evidence>
<feature type="region of interest" description="Disordered" evidence="7">
    <location>
        <begin position="242"/>
        <end position="263"/>
    </location>
</feature>
<dbReference type="InterPro" id="IPR039426">
    <property type="entry name" value="TonB-dep_rcpt-like"/>
</dbReference>
<dbReference type="Gene3D" id="2.40.170.20">
    <property type="entry name" value="TonB-dependent receptor, beta-barrel domain"/>
    <property type="match status" value="1"/>
</dbReference>
<keyword evidence="4" id="KW-0798">TonB box</keyword>
<dbReference type="Pfam" id="PF00593">
    <property type="entry name" value="TonB_dep_Rec_b-barrel"/>
    <property type="match status" value="1"/>
</dbReference>
<evidence type="ECO:0000313" key="10">
    <source>
        <dbReference type="EMBL" id="CAE7565314.1"/>
    </source>
</evidence>
<dbReference type="Gene3D" id="2.170.130.10">
    <property type="entry name" value="TonB-dependent receptor, plug domain"/>
    <property type="match status" value="1"/>
</dbReference>
<comment type="caution">
    <text evidence="10">The sequence shown here is derived from an EMBL/GenBank/DDBJ whole genome shotgun (WGS) entry which is preliminary data.</text>
</comment>
<dbReference type="PROSITE" id="PS52016">
    <property type="entry name" value="TONB_DEPENDENT_REC_3"/>
    <property type="match status" value="1"/>
</dbReference>
<dbReference type="AlphaFoldDB" id="A0A812UGC8"/>
<evidence type="ECO:0000256" key="5">
    <source>
        <dbReference type="ARBA" id="ARBA00023136"/>
    </source>
</evidence>
<dbReference type="PANTHER" id="PTHR30069:SF40">
    <property type="entry name" value="TONB-DEPENDENT RECEPTOR NMB0964-RELATED"/>
    <property type="match status" value="1"/>
</dbReference>
<dbReference type="InterPro" id="IPR000531">
    <property type="entry name" value="Beta-barrel_TonB"/>
</dbReference>
<gene>
    <name evidence="10" type="ORF">SNEC2469_LOCUS16406</name>
</gene>
<dbReference type="OrthoDB" id="449418at2759"/>